<dbReference type="AlphaFoldDB" id="A0A7S3QK03"/>
<gene>
    <name evidence="2" type="ORF">CDEB00056_LOCUS24064</name>
</gene>
<dbReference type="GO" id="GO:0005634">
    <property type="term" value="C:nucleus"/>
    <property type="evidence" value="ECO:0007669"/>
    <property type="project" value="InterPro"/>
</dbReference>
<organism evidence="2">
    <name type="scientific">Chaetoceros debilis</name>
    <dbReference type="NCBI Taxonomy" id="122233"/>
    <lineage>
        <taxon>Eukaryota</taxon>
        <taxon>Sar</taxon>
        <taxon>Stramenopiles</taxon>
        <taxon>Ochrophyta</taxon>
        <taxon>Bacillariophyta</taxon>
        <taxon>Coscinodiscophyceae</taxon>
        <taxon>Chaetocerotophycidae</taxon>
        <taxon>Chaetocerotales</taxon>
        <taxon>Chaetocerotaceae</taxon>
        <taxon>Chaetoceros</taxon>
    </lineage>
</organism>
<feature type="compositionally biased region" description="Polar residues" evidence="1">
    <location>
        <begin position="381"/>
        <end position="390"/>
    </location>
</feature>
<reference evidence="2" key="1">
    <citation type="submission" date="2021-01" db="EMBL/GenBank/DDBJ databases">
        <authorList>
            <person name="Corre E."/>
            <person name="Pelletier E."/>
            <person name="Niang G."/>
            <person name="Scheremetjew M."/>
            <person name="Finn R."/>
            <person name="Kale V."/>
            <person name="Holt S."/>
            <person name="Cochrane G."/>
            <person name="Meng A."/>
            <person name="Brown T."/>
            <person name="Cohen L."/>
        </authorList>
    </citation>
    <scope>NUCLEOTIDE SEQUENCE</scope>
    <source>
        <strain evidence="2">MM31A-1</strain>
    </source>
</reference>
<feature type="region of interest" description="Disordered" evidence="1">
    <location>
        <begin position="427"/>
        <end position="449"/>
    </location>
</feature>
<dbReference type="InterPro" id="IPR053729">
    <property type="entry name" value="MAD2L1BP_domain_sf"/>
</dbReference>
<dbReference type="GO" id="GO:0007096">
    <property type="term" value="P:regulation of exit from mitosis"/>
    <property type="evidence" value="ECO:0007669"/>
    <property type="project" value="InterPro"/>
</dbReference>
<sequence length="501" mass="55281">MLPVLAHSHTSGPGRPAAALARPNKIGIYGCGTLNSNMPDHAMIQTLELKKSFTLPDFIKAAAVKAVLTHVLFSRGAIPCPAEHLLKKVQHQDVSGLATPISSDKRMDVYGVKEEMSEGEKLNQVKSSVSDRTAATITRNIPLRRKRGDIIRDRKYEKHGLQIQSVLHDIQTIFGVTIDDNKEAMVDASANINTNRRGHVDSNRCHRNFRTMEESSGIKAVLITLGPSFHSPREQYILRFHSWQTKTSECNKRDESLSPSQIPLSKRKKLEQEIGLRCVRELINGSLEEEHYTMFEARGGGVNGQNASIKVNIACLMQADAVEALLNPQSDSPLITGMIPSSESDDSIENSTGAPPFNGISKTMTDVHAAPSAYTHPTPFQPFTSHSLSSGRPRFTIQRNLEVKQPRMFSKSRGIHRPFAVLDIIPSMKPPPHEKSCNSEQNESGDDTSDTCITHNLNENDMDISVDMENGSDGDFQGPGCIHEDGDTWIALKSFVKGFRA</sequence>
<name>A0A7S3QK03_9STRA</name>
<evidence type="ECO:0000256" key="1">
    <source>
        <dbReference type="SAM" id="MobiDB-lite"/>
    </source>
</evidence>
<dbReference type="EMBL" id="HBIO01031384">
    <property type="protein sequence ID" value="CAE0479210.1"/>
    <property type="molecule type" value="Transcribed_RNA"/>
</dbReference>
<evidence type="ECO:0000313" key="2">
    <source>
        <dbReference type="EMBL" id="CAE0479210.1"/>
    </source>
</evidence>
<accession>A0A7S3QK03</accession>
<dbReference type="PANTHER" id="PTHR15681">
    <property type="entry name" value="MAD2L1-BINDING PROTEIN"/>
    <property type="match status" value="1"/>
</dbReference>
<feature type="region of interest" description="Disordered" evidence="1">
    <location>
        <begin position="371"/>
        <end position="392"/>
    </location>
</feature>
<dbReference type="Gene3D" id="3.30.900.20">
    <property type="match status" value="1"/>
</dbReference>
<dbReference type="InterPro" id="IPR009511">
    <property type="entry name" value="MAD1/Cdc20-bound-Mad2-bd"/>
</dbReference>
<proteinExistence type="predicted"/>
<dbReference type="PANTHER" id="PTHR15681:SF1">
    <property type="entry name" value="MAD2L1-BINDING PROTEIN"/>
    <property type="match status" value="1"/>
</dbReference>
<protein>
    <submittedName>
        <fullName evidence="2">Uncharacterized protein</fullName>
    </submittedName>
</protein>